<dbReference type="OrthoDB" id="5068503at2"/>
<dbReference type="RefSeq" id="WP_084430187.1">
    <property type="nucleotide sequence ID" value="NZ_FWXV01000005.1"/>
</dbReference>
<dbReference type="EMBL" id="FWXV01000005">
    <property type="protein sequence ID" value="SMD18995.1"/>
    <property type="molecule type" value="Genomic_DNA"/>
</dbReference>
<dbReference type="PANTHER" id="PTHR30055">
    <property type="entry name" value="HTH-TYPE TRANSCRIPTIONAL REGULATOR RUTR"/>
    <property type="match status" value="1"/>
</dbReference>
<feature type="DNA-binding region" description="H-T-H motif" evidence="4">
    <location>
        <begin position="29"/>
        <end position="48"/>
    </location>
</feature>
<organism evidence="6 7">
    <name type="scientific">Kibdelosporangium aridum</name>
    <dbReference type="NCBI Taxonomy" id="2030"/>
    <lineage>
        <taxon>Bacteria</taxon>
        <taxon>Bacillati</taxon>
        <taxon>Actinomycetota</taxon>
        <taxon>Actinomycetes</taxon>
        <taxon>Pseudonocardiales</taxon>
        <taxon>Pseudonocardiaceae</taxon>
        <taxon>Kibdelosporangium</taxon>
    </lineage>
</organism>
<protein>
    <submittedName>
        <fullName evidence="6">Transcriptional regulator, TetR family</fullName>
    </submittedName>
</protein>
<reference evidence="6 7" key="1">
    <citation type="submission" date="2017-04" db="EMBL/GenBank/DDBJ databases">
        <authorList>
            <person name="Afonso C.L."/>
            <person name="Miller P.J."/>
            <person name="Scott M.A."/>
            <person name="Spackman E."/>
            <person name="Goraichik I."/>
            <person name="Dimitrov K.M."/>
            <person name="Suarez D.L."/>
            <person name="Swayne D.E."/>
        </authorList>
    </citation>
    <scope>NUCLEOTIDE SEQUENCE [LARGE SCALE GENOMIC DNA]</scope>
    <source>
        <strain evidence="6 7">DSM 43828</strain>
    </source>
</reference>
<evidence type="ECO:0000313" key="6">
    <source>
        <dbReference type="EMBL" id="SMD18995.1"/>
    </source>
</evidence>
<evidence type="ECO:0000256" key="2">
    <source>
        <dbReference type="ARBA" id="ARBA00023125"/>
    </source>
</evidence>
<evidence type="ECO:0000256" key="3">
    <source>
        <dbReference type="ARBA" id="ARBA00023163"/>
    </source>
</evidence>
<evidence type="ECO:0000313" key="7">
    <source>
        <dbReference type="Proteomes" id="UP000192674"/>
    </source>
</evidence>
<dbReference type="InterPro" id="IPR001647">
    <property type="entry name" value="HTH_TetR"/>
</dbReference>
<evidence type="ECO:0000256" key="4">
    <source>
        <dbReference type="PROSITE-ProRule" id="PRU00335"/>
    </source>
</evidence>
<dbReference type="PANTHER" id="PTHR30055:SF238">
    <property type="entry name" value="MYCOFACTOCIN BIOSYNTHESIS TRANSCRIPTIONAL REGULATOR MFTR-RELATED"/>
    <property type="match status" value="1"/>
</dbReference>
<dbReference type="GO" id="GO:0000976">
    <property type="term" value="F:transcription cis-regulatory region binding"/>
    <property type="evidence" value="ECO:0007669"/>
    <property type="project" value="TreeGrafter"/>
</dbReference>
<evidence type="ECO:0000259" key="5">
    <source>
        <dbReference type="PROSITE" id="PS50977"/>
    </source>
</evidence>
<dbReference type="Gene3D" id="1.10.357.10">
    <property type="entry name" value="Tetracycline Repressor, domain 2"/>
    <property type="match status" value="1"/>
</dbReference>
<keyword evidence="7" id="KW-1185">Reference proteome</keyword>
<dbReference type="InterPro" id="IPR009057">
    <property type="entry name" value="Homeodomain-like_sf"/>
</dbReference>
<gene>
    <name evidence="6" type="ORF">SAMN05661093_06003</name>
</gene>
<dbReference type="PRINTS" id="PR00455">
    <property type="entry name" value="HTHTETR"/>
</dbReference>
<dbReference type="AlphaFoldDB" id="A0A1Y5XVD7"/>
<dbReference type="InterPro" id="IPR036271">
    <property type="entry name" value="Tet_transcr_reg_TetR-rel_C_sf"/>
</dbReference>
<dbReference type="GO" id="GO:0003700">
    <property type="term" value="F:DNA-binding transcription factor activity"/>
    <property type="evidence" value="ECO:0007669"/>
    <property type="project" value="TreeGrafter"/>
</dbReference>
<keyword evidence="3" id="KW-0804">Transcription</keyword>
<feature type="domain" description="HTH tetR-type" evidence="5">
    <location>
        <begin position="6"/>
        <end position="66"/>
    </location>
</feature>
<evidence type="ECO:0000256" key="1">
    <source>
        <dbReference type="ARBA" id="ARBA00023015"/>
    </source>
</evidence>
<dbReference type="PROSITE" id="PS50977">
    <property type="entry name" value="HTH_TETR_2"/>
    <property type="match status" value="1"/>
</dbReference>
<dbReference type="SUPFAM" id="SSF48498">
    <property type="entry name" value="Tetracyclin repressor-like, C-terminal domain"/>
    <property type="match status" value="1"/>
</dbReference>
<name>A0A1Y5XVD7_KIBAR</name>
<dbReference type="Gene3D" id="1.10.10.60">
    <property type="entry name" value="Homeodomain-like"/>
    <property type="match status" value="1"/>
</dbReference>
<dbReference type="SUPFAM" id="SSF46689">
    <property type="entry name" value="Homeodomain-like"/>
    <property type="match status" value="1"/>
</dbReference>
<dbReference type="InterPro" id="IPR050109">
    <property type="entry name" value="HTH-type_TetR-like_transc_reg"/>
</dbReference>
<sequence length="190" mass="20033">MSPRKTNLREQLVATAAAMIAEQGTAGLTVRAIAKQAGVADGVLYNHFSDKEELLAQSLVTHVRNVEATLGELPEAGSGSVEANLKAHLAYGLALHRAILPAFAGLIGQPAVLERLGDLENDSWRDRLAAYLHAEKDIGRLRPDADVGTAAALIVGICHEAVLSGLMPHTPASRKPDVGRIVATVLTGIR</sequence>
<keyword evidence="1" id="KW-0805">Transcription regulation</keyword>
<accession>A0A1Y5XVD7</accession>
<proteinExistence type="predicted"/>
<keyword evidence="2 4" id="KW-0238">DNA-binding</keyword>
<dbReference type="Proteomes" id="UP000192674">
    <property type="component" value="Unassembled WGS sequence"/>
</dbReference>
<dbReference type="Pfam" id="PF00440">
    <property type="entry name" value="TetR_N"/>
    <property type="match status" value="1"/>
</dbReference>